<feature type="region of interest" description="Disordered" evidence="1">
    <location>
        <begin position="1"/>
        <end position="75"/>
    </location>
</feature>
<reference evidence="2 3" key="1">
    <citation type="journal article" date="2017" name="BMC Genomics">
        <title>Comparative genomic and phylogenomic analyses of the Bifidobacteriaceae family.</title>
        <authorList>
            <person name="Lugli G.A."/>
            <person name="Milani C."/>
            <person name="Turroni F."/>
            <person name="Duranti S."/>
            <person name="Mancabelli L."/>
            <person name="Mangifesta M."/>
            <person name="Ferrario C."/>
            <person name="Modesto M."/>
            <person name="Mattarelli P."/>
            <person name="Jiri K."/>
            <person name="van Sinderen D."/>
            <person name="Ventura M."/>
        </authorList>
    </citation>
    <scope>NUCLEOTIDE SEQUENCE [LARGE SCALE GENOMIC DNA]</scope>
    <source>
        <strain evidence="2 3">DSM 100202</strain>
    </source>
</reference>
<evidence type="ECO:0000313" key="3">
    <source>
        <dbReference type="Proteomes" id="UP000216074"/>
    </source>
</evidence>
<dbReference type="OrthoDB" id="3238607at2"/>
<dbReference type="Proteomes" id="UP000216074">
    <property type="component" value="Unassembled WGS sequence"/>
</dbReference>
<gene>
    <name evidence="2" type="ORF">BHAP_0214</name>
</gene>
<protein>
    <submittedName>
        <fullName evidence="2">Uncharacterized protein</fullName>
    </submittedName>
</protein>
<feature type="compositionally biased region" description="Basic and acidic residues" evidence="1">
    <location>
        <begin position="1"/>
        <end position="31"/>
    </location>
</feature>
<accession>A0A261G4L0</accession>
<name>A0A261G4L0_9BIFI</name>
<evidence type="ECO:0000313" key="2">
    <source>
        <dbReference type="EMBL" id="OZG66352.1"/>
    </source>
</evidence>
<proteinExistence type="predicted"/>
<sequence length="243" mass="25740">MSDDISKDDDQSKNAESHSDDFNADDMHFSDEELEAALAGFEQEFQDADNETTSDNSGDSGYDDASADTAPADKQTDISSQFEDELAGLLGNKAKAAVIITRIASAQLLAAFCQLSDITADCIGSPQGAIAVLSHLDGDSPEAAARDITTVVSGMSVILAVNRADKLEATLYLQGKPTQTFAPPILFSATPSFVEDLMLGISDLDALHQQGIESMSSSELSQDDAMHILAEHTKFGRNGSSIQ</sequence>
<dbReference type="AlphaFoldDB" id="A0A261G4L0"/>
<keyword evidence="3" id="KW-1185">Reference proteome</keyword>
<dbReference type="EMBL" id="MWWY01000005">
    <property type="protein sequence ID" value="OZG66352.1"/>
    <property type="molecule type" value="Genomic_DNA"/>
</dbReference>
<comment type="caution">
    <text evidence="2">The sequence shown here is derived from an EMBL/GenBank/DDBJ whole genome shotgun (WGS) entry which is preliminary data.</text>
</comment>
<dbReference type="RefSeq" id="WP_094728776.1">
    <property type="nucleotide sequence ID" value="NZ_MWWY01000005.1"/>
</dbReference>
<evidence type="ECO:0000256" key="1">
    <source>
        <dbReference type="SAM" id="MobiDB-lite"/>
    </source>
</evidence>
<organism evidence="2 3">
    <name type="scientific">Bifidobacterium hapali</name>
    <dbReference type="NCBI Taxonomy" id="1630172"/>
    <lineage>
        <taxon>Bacteria</taxon>
        <taxon>Bacillati</taxon>
        <taxon>Actinomycetota</taxon>
        <taxon>Actinomycetes</taxon>
        <taxon>Bifidobacteriales</taxon>
        <taxon>Bifidobacteriaceae</taxon>
        <taxon>Bifidobacterium</taxon>
    </lineage>
</organism>